<feature type="transmembrane region" description="Helical" evidence="1">
    <location>
        <begin position="31"/>
        <end position="53"/>
    </location>
</feature>
<dbReference type="InterPro" id="IPR041113">
    <property type="entry name" value="Heliorhodopsin"/>
</dbReference>
<reference evidence="2 3" key="1">
    <citation type="journal article" date="2020" name="Nature">
        <title>Isolation of an archaeon at the prokaryote-eukaryote interface.</title>
        <authorList>
            <person name="Imachi H."/>
            <person name="Nobu M.K."/>
            <person name="Nakahara N."/>
            <person name="Morono Y."/>
            <person name="Ogawara M."/>
            <person name="Takaki Y."/>
            <person name="Takano Y."/>
            <person name="Uematsu K."/>
            <person name="Ikuta T."/>
            <person name="Ito M."/>
            <person name="Matsui Y."/>
            <person name="Miyazaki M."/>
            <person name="Murata K."/>
            <person name="Saito Y."/>
            <person name="Sakai S."/>
            <person name="Song C."/>
            <person name="Tasumi E."/>
            <person name="Yamanaka Y."/>
            <person name="Yamaguchi T."/>
            <person name="Kamagata Y."/>
            <person name="Tamaki H."/>
            <person name="Takai K."/>
        </authorList>
    </citation>
    <scope>NUCLEOTIDE SEQUENCE [LARGE SCALE GENOMIC DNA]</scope>
    <source>
        <strain evidence="2 3">MK-D1</strain>
    </source>
</reference>
<accession>A0A5B9DDC4</accession>
<keyword evidence="1" id="KW-0812">Transmembrane</keyword>
<dbReference type="NCBIfam" id="NF038020">
    <property type="entry name" value="HeR"/>
    <property type="match status" value="1"/>
</dbReference>
<dbReference type="GeneID" id="41330531"/>
<dbReference type="Proteomes" id="UP000321408">
    <property type="component" value="Chromosome"/>
</dbReference>
<name>A0A5B9DDC4_9ARCH</name>
<proteinExistence type="predicted"/>
<organism evidence="2 3">
    <name type="scientific">Promethearchaeum syntrophicum</name>
    <dbReference type="NCBI Taxonomy" id="2594042"/>
    <lineage>
        <taxon>Archaea</taxon>
        <taxon>Promethearchaeati</taxon>
        <taxon>Promethearchaeota</taxon>
        <taxon>Promethearchaeia</taxon>
        <taxon>Promethearchaeales</taxon>
        <taxon>Promethearchaeaceae</taxon>
        <taxon>Promethearchaeum</taxon>
    </lineage>
</organism>
<gene>
    <name evidence="2" type="primary">heR</name>
    <name evidence="2" type="ORF">DSAG12_02546</name>
</gene>
<evidence type="ECO:0000313" key="2">
    <source>
        <dbReference type="EMBL" id="QEE16716.1"/>
    </source>
</evidence>
<feature type="transmembrane region" description="Helical" evidence="1">
    <location>
        <begin position="180"/>
        <end position="204"/>
    </location>
</feature>
<dbReference type="AlphaFoldDB" id="A0A5B9DDC4"/>
<reference evidence="2 3" key="2">
    <citation type="journal article" date="2024" name="Int. J. Syst. Evol. Microbiol.">
        <title>Promethearchaeum syntrophicum gen. nov., sp. nov., an anaerobic, obligately syntrophic archaeon, the first isolate of the lineage 'Asgard' archaea, and proposal of the new archaeal phylum Promethearchaeota phyl. nov. and kingdom Promethearchaeati regn. nov.</title>
        <authorList>
            <person name="Imachi H."/>
            <person name="Nobu M.K."/>
            <person name="Kato S."/>
            <person name="Takaki Y."/>
            <person name="Miyazaki M."/>
            <person name="Miyata M."/>
            <person name="Ogawara M."/>
            <person name="Saito Y."/>
            <person name="Sakai S."/>
            <person name="Tahara Y.O."/>
            <person name="Takano Y."/>
            <person name="Tasumi E."/>
            <person name="Uematsu K."/>
            <person name="Yoshimura T."/>
            <person name="Itoh T."/>
            <person name="Ohkuma M."/>
            <person name="Takai K."/>
        </authorList>
    </citation>
    <scope>NUCLEOTIDE SEQUENCE [LARGE SCALE GENOMIC DNA]</scope>
    <source>
        <strain evidence="2 3">MK-D1</strain>
    </source>
</reference>
<feature type="transmembrane region" description="Helical" evidence="1">
    <location>
        <begin position="125"/>
        <end position="143"/>
    </location>
</feature>
<dbReference type="OrthoDB" id="90879at2157"/>
<feature type="transmembrane region" description="Helical" evidence="1">
    <location>
        <begin position="216"/>
        <end position="239"/>
    </location>
</feature>
<dbReference type="RefSeq" id="WP_162306710.1">
    <property type="nucleotide sequence ID" value="NZ_CP042905.2"/>
</dbReference>
<evidence type="ECO:0000313" key="3">
    <source>
        <dbReference type="Proteomes" id="UP000321408"/>
    </source>
</evidence>
<sequence length="277" mass="31905">MSSTTTENVFEKITYTDGTESPADFGKIVRFNLIMGILHFVQATLMLIMGFALENLKNFQASIYILEVDYPFFALSDEPFLILKSVGPIIASFLYFSAIAHFLLAGPLKKSYKKNLEKKMNPLRWFEYAFSSSIMIFFIAVLFGVKEFWILFLIFISNALMNLFGHMMELHNQYTKKTNWTGYIYGWIAGLVPWVVITAVFVSAMQVEGVPWFVPYIYGFEVLLFMSFAFNMLLQYLKVGPWKDYVHGERVYIILSLIAKTLLAWFVFAGVLQPGEM</sequence>
<dbReference type="KEGG" id="psyt:DSAG12_02546"/>
<feature type="transmembrane region" description="Helical" evidence="1">
    <location>
        <begin position="81"/>
        <end position="104"/>
    </location>
</feature>
<feature type="transmembrane region" description="Helical" evidence="1">
    <location>
        <begin position="251"/>
        <end position="272"/>
    </location>
</feature>
<evidence type="ECO:0000256" key="1">
    <source>
        <dbReference type="SAM" id="Phobius"/>
    </source>
</evidence>
<keyword evidence="3" id="KW-1185">Reference proteome</keyword>
<keyword evidence="1" id="KW-1133">Transmembrane helix</keyword>
<feature type="transmembrane region" description="Helical" evidence="1">
    <location>
        <begin position="149"/>
        <end position="168"/>
    </location>
</feature>
<protein>
    <submittedName>
        <fullName evidence="2">Heliorhodopsin HeR</fullName>
    </submittedName>
</protein>
<dbReference type="EMBL" id="CP042905">
    <property type="protein sequence ID" value="QEE16716.1"/>
    <property type="molecule type" value="Genomic_DNA"/>
</dbReference>
<keyword evidence="1" id="KW-0472">Membrane</keyword>
<dbReference type="Pfam" id="PF18761">
    <property type="entry name" value="Heliorhodopsin"/>
    <property type="match status" value="1"/>
</dbReference>